<reference evidence="2 3" key="1">
    <citation type="submission" date="2019-11" db="EMBL/GenBank/DDBJ databases">
        <authorList>
            <person name="Holert J."/>
        </authorList>
    </citation>
    <scope>NUCLEOTIDE SEQUENCE [LARGE SCALE GENOMIC DNA]</scope>
    <source>
        <strain evidence="2">SB11_3</strain>
    </source>
</reference>
<keyword evidence="1" id="KW-0732">Signal</keyword>
<evidence type="ECO:0000256" key="1">
    <source>
        <dbReference type="SAM" id="SignalP"/>
    </source>
</evidence>
<organism evidence="2 3">
    <name type="scientific">BD1-7 clade bacterium</name>
    <dbReference type="NCBI Taxonomy" id="2029982"/>
    <lineage>
        <taxon>Bacteria</taxon>
        <taxon>Pseudomonadati</taxon>
        <taxon>Pseudomonadota</taxon>
        <taxon>Gammaproteobacteria</taxon>
        <taxon>Cellvibrionales</taxon>
        <taxon>Spongiibacteraceae</taxon>
        <taxon>BD1-7 clade</taxon>
    </lineage>
</organism>
<dbReference type="Proteomes" id="UP000441399">
    <property type="component" value="Unassembled WGS sequence"/>
</dbReference>
<proteinExistence type="predicted"/>
<sequence>MKITRTAQQLLAPAILLALVSACSKSEPPTTTPPKPPAANYSMFGEYQPLEKWSGWCGSAIDDDTCKKPLQDAVGNQTPNSRPTVRNHAWGLWAGIIKPIENGKNDVVSYTTTQFGTKGCWNKLGDETTCSGNYPIWMTWPNTGKPMASIDQPSGAPTSGSLLQINKRFVDTNVAHGALLNGGNRLLGMDKTANYANPTQVQTVNTTASPSSIPKYDLPVAVVIKNCELPAQQAKTLVDNANNSSGSQATKAWNQLQTACSANGHPNVICADSQGVCDGSTFVNQGDVMIATESLSEQAWEAVQSNDLYDSKTLKKFYKNKDTDAVSTVLPDTSISTKHMFWPVKGCKPGVKVGEAGCRIRYGALPAWIPSEWISINYATDSAYRGYETWDKVVAIDTCGEDCPDSLYAELTLAHVKNAAPISTHNPKVFPADAFVHIQVSEEALQTGFTETDRALLDQATIWAYGDKSGGFEAGDFLVVAAMHINTKEIDSWTFQSVWWSPMDDTLDDCPVQNVKNCFGQSDAYGAKAKYSGLSPDKIKRLDDHVGSKWRDYYVLTDSYGIQYEINGSEASAVQYFNDTPPAWANQRPDGQKVGQLPVSMNVYIEPVIHPLGTNCQNCHRRAGIISAGAKTPEAYQQGVGATNYQTAQCPSLLADYDTADADPCMNKPWVNNSNSWQSADVANQCKPDPSRGVLCDGKNAYPIVNTDTTWFIADGHIQQAADTEK</sequence>
<protein>
    <recommendedName>
        <fullName evidence="4">GH16 domain-containing protein</fullName>
    </recommendedName>
</protein>
<gene>
    <name evidence="2" type="ORF">OPDIPICF_00827</name>
</gene>
<evidence type="ECO:0000313" key="2">
    <source>
        <dbReference type="EMBL" id="CAA0085501.1"/>
    </source>
</evidence>
<keyword evidence="3" id="KW-1185">Reference proteome</keyword>
<dbReference type="PROSITE" id="PS51257">
    <property type="entry name" value="PROKAR_LIPOPROTEIN"/>
    <property type="match status" value="1"/>
</dbReference>
<dbReference type="EMBL" id="CACSIO010000001">
    <property type="protein sequence ID" value="CAA0085501.1"/>
    <property type="molecule type" value="Genomic_DNA"/>
</dbReference>
<name>A0A5S9N7F8_9GAMM</name>
<evidence type="ECO:0000313" key="3">
    <source>
        <dbReference type="Proteomes" id="UP000441399"/>
    </source>
</evidence>
<feature type="signal peptide" evidence="1">
    <location>
        <begin position="1"/>
        <end position="26"/>
    </location>
</feature>
<feature type="chain" id="PRO_5024824256" description="GH16 domain-containing protein" evidence="1">
    <location>
        <begin position="27"/>
        <end position="726"/>
    </location>
</feature>
<dbReference type="OrthoDB" id="280897at2"/>
<dbReference type="AlphaFoldDB" id="A0A5S9N7F8"/>
<evidence type="ECO:0008006" key="4">
    <source>
        <dbReference type="Google" id="ProtNLM"/>
    </source>
</evidence>
<accession>A0A5S9N7F8</accession>